<evidence type="ECO:0000256" key="9">
    <source>
        <dbReference type="ARBA" id="ARBA00022837"/>
    </source>
</evidence>
<feature type="disulfide bond" evidence="14">
    <location>
        <begin position="485"/>
        <end position="494"/>
    </location>
</feature>
<evidence type="ECO:0000259" key="16">
    <source>
        <dbReference type="PROSITE" id="PS50026"/>
    </source>
</evidence>
<dbReference type="SUPFAM" id="SSF57184">
    <property type="entry name" value="Growth factor receptor domain"/>
    <property type="match status" value="3"/>
</dbReference>
<feature type="domain" description="EGF-like" evidence="16">
    <location>
        <begin position="1658"/>
        <end position="1695"/>
    </location>
</feature>
<dbReference type="PROSITE" id="PS50026">
    <property type="entry name" value="EGF_3"/>
    <property type="match status" value="39"/>
</dbReference>
<feature type="disulfide bond" evidence="14">
    <location>
        <begin position="1875"/>
        <end position="1884"/>
    </location>
</feature>
<feature type="domain" description="EGF-like" evidence="16">
    <location>
        <begin position="1887"/>
        <end position="1923"/>
    </location>
</feature>
<feature type="disulfide bond" evidence="14">
    <location>
        <begin position="894"/>
        <end position="903"/>
    </location>
</feature>
<comment type="caution">
    <text evidence="14">Lacks conserved residue(s) required for the propagation of feature annotation.</text>
</comment>
<feature type="disulfide bond" evidence="14">
    <location>
        <begin position="1952"/>
        <end position="1961"/>
    </location>
</feature>
<dbReference type="Pfam" id="PF00008">
    <property type="entry name" value="EGF"/>
    <property type="match status" value="18"/>
</dbReference>
<evidence type="ECO:0000256" key="3">
    <source>
        <dbReference type="ARBA" id="ARBA00022475"/>
    </source>
</evidence>
<keyword evidence="5 14" id="KW-0245">EGF-like domain</keyword>
<feature type="disulfide bond" evidence="14">
    <location>
        <begin position="1798"/>
        <end position="1807"/>
    </location>
</feature>
<dbReference type="InterPro" id="IPR018097">
    <property type="entry name" value="EGF_Ca-bd_CS"/>
</dbReference>
<dbReference type="GO" id="GO:0005886">
    <property type="term" value="C:plasma membrane"/>
    <property type="evidence" value="ECO:0007669"/>
    <property type="project" value="UniProtKB-SubCell"/>
</dbReference>
<evidence type="ECO:0000256" key="12">
    <source>
        <dbReference type="ARBA" id="ARBA00023157"/>
    </source>
</evidence>
<dbReference type="GO" id="GO:0019904">
    <property type="term" value="F:protein domain specific binding"/>
    <property type="evidence" value="ECO:0007669"/>
    <property type="project" value="UniProtKB-ARBA"/>
</dbReference>
<dbReference type="EMBL" id="CAJNOC010000216">
    <property type="protein sequence ID" value="CAF0728597.1"/>
    <property type="molecule type" value="Genomic_DNA"/>
</dbReference>
<dbReference type="FunFam" id="2.10.25.10:FF:000472">
    <property type="entry name" value="Uncharacterized protein, isoform A"/>
    <property type="match status" value="3"/>
</dbReference>
<keyword evidence="18" id="KW-1185">Reference proteome</keyword>
<evidence type="ECO:0000256" key="8">
    <source>
        <dbReference type="ARBA" id="ARBA00022737"/>
    </source>
</evidence>
<dbReference type="Proteomes" id="UP000663879">
    <property type="component" value="Unassembled WGS sequence"/>
</dbReference>
<feature type="domain" description="EGF-like" evidence="16">
    <location>
        <begin position="655"/>
        <end position="695"/>
    </location>
</feature>
<feature type="domain" description="EGF-like" evidence="16">
    <location>
        <begin position="1619"/>
        <end position="1657"/>
    </location>
</feature>
<feature type="disulfide bond" evidence="14">
    <location>
        <begin position="1564"/>
        <end position="1573"/>
    </location>
</feature>
<evidence type="ECO:0000313" key="17">
    <source>
        <dbReference type="EMBL" id="CAF0728597.1"/>
    </source>
</evidence>
<dbReference type="InterPro" id="IPR001881">
    <property type="entry name" value="EGF-like_Ca-bd_dom"/>
</dbReference>
<feature type="disulfide bond" evidence="14">
    <location>
        <begin position="1171"/>
        <end position="1180"/>
    </location>
</feature>
<feature type="disulfide bond" evidence="14">
    <location>
        <begin position="1523"/>
        <end position="1532"/>
    </location>
</feature>
<keyword evidence="4" id="KW-0964">Secreted</keyword>
<dbReference type="GO" id="GO:0009952">
    <property type="term" value="P:anterior/posterior pattern specification"/>
    <property type="evidence" value="ECO:0007669"/>
    <property type="project" value="UniProtKB-ARBA"/>
</dbReference>
<feature type="disulfide bond" evidence="14">
    <location>
        <begin position="1253"/>
        <end position="1262"/>
    </location>
</feature>
<dbReference type="FunFam" id="2.10.25.10:FF:000012">
    <property type="entry name" value="Delta-like protein"/>
    <property type="match status" value="3"/>
</dbReference>
<dbReference type="InterPro" id="IPR000152">
    <property type="entry name" value="EGF-type_Asp/Asn_hydroxyl_site"/>
</dbReference>
<dbReference type="InterPro" id="IPR013032">
    <property type="entry name" value="EGF-like_CS"/>
</dbReference>
<keyword evidence="9" id="KW-0106">Calcium</keyword>
<feature type="disulfide bond" evidence="14">
    <location>
        <begin position="1019"/>
        <end position="1028"/>
    </location>
</feature>
<feature type="domain" description="EGF-like" evidence="16">
    <location>
        <begin position="737"/>
        <end position="773"/>
    </location>
</feature>
<feature type="disulfide bond" evidence="14">
    <location>
        <begin position="685"/>
        <end position="694"/>
    </location>
</feature>
<dbReference type="PANTHER" id="PTHR12916:SF9">
    <property type="entry name" value="NEUROGENIC LOCUS NOTCH HOMOLOG PROTEIN 1-RELATED"/>
    <property type="match status" value="1"/>
</dbReference>
<feature type="transmembrane region" description="Helical" evidence="15">
    <location>
        <begin position="21"/>
        <end position="39"/>
    </location>
</feature>
<evidence type="ECO:0000256" key="4">
    <source>
        <dbReference type="ARBA" id="ARBA00022525"/>
    </source>
</evidence>
<feature type="disulfide bond" evidence="14">
    <location>
        <begin position="527"/>
        <end position="536"/>
    </location>
</feature>
<feature type="disulfide bond" evidence="14">
    <location>
        <begin position="1291"/>
        <end position="1300"/>
    </location>
</feature>
<feature type="disulfide bond" evidence="14">
    <location>
        <begin position="349"/>
        <end position="358"/>
    </location>
</feature>
<dbReference type="GO" id="GO:0035282">
    <property type="term" value="P:segmentation"/>
    <property type="evidence" value="ECO:0007669"/>
    <property type="project" value="UniProtKB-ARBA"/>
</dbReference>
<feature type="disulfide bond" evidence="14">
    <location>
        <begin position="725"/>
        <end position="734"/>
    </location>
</feature>
<dbReference type="GO" id="GO:0007154">
    <property type="term" value="P:cell communication"/>
    <property type="evidence" value="ECO:0007669"/>
    <property type="project" value="UniProtKB-ARBA"/>
</dbReference>
<dbReference type="Pfam" id="PF12661">
    <property type="entry name" value="hEGF"/>
    <property type="match status" value="1"/>
</dbReference>
<dbReference type="FunFam" id="2.10.25.10:FF:000125">
    <property type="entry name" value="Neurogenic locus notch protein-like"/>
    <property type="match status" value="1"/>
</dbReference>
<accession>A0A813MQY5</accession>
<feature type="domain" description="EGF-like" evidence="16">
    <location>
        <begin position="1771"/>
        <end position="1808"/>
    </location>
</feature>
<dbReference type="GO" id="GO:0007399">
    <property type="term" value="P:nervous system development"/>
    <property type="evidence" value="ECO:0007669"/>
    <property type="project" value="UniProtKB-ARBA"/>
</dbReference>
<dbReference type="FunFam" id="2.10.25.10:FF:000045">
    <property type="entry name" value="Slit guidance ligand 2"/>
    <property type="match status" value="1"/>
</dbReference>
<dbReference type="PRINTS" id="PR01983">
    <property type="entry name" value="NOTCH"/>
</dbReference>
<feature type="disulfide bond" evidence="14">
    <location>
        <begin position="1095"/>
        <end position="1104"/>
    </location>
</feature>
<feature type="disulfide bond" evidence="14">
    <location>
        <begin position="1234"/>
        <end position="1251"/>
    </location>
</feature>
<feature type="domain" description="EGF-like" evidence="16">
    <location>
        <begin position="1107"/>
        <end position="1143"/>
    </location>
</feature>
<feature type="disulfide bond" evidence="14">
    <location>
        <begin position="812"/>
        <end position="821"/>
    </location>
</feature>
<dbReference type="GO" id="GO:0005509">
    <property type="term" value="F:calcium ion binding"/>
    <property type="evidence" value="ECO:0007669"/>
    <property type="project" value="InterPro"/>
</dbReference>
<feature type="disulfide bond" evidence="14">
    <location>
        <begin position="875"/>
        <end position="892"/>
    </location>
</feature>
<feature type="disulfide bond" evidence="14">
    <location>
        <begin position="763"/>
        <end position="772"/>
    </location>
</feature>
<feature type="disulfide bond" evidence="14">
    <location>
        <begin position="1891"/>
        <end position="1901"/>
    </location>
</feature>
<feature type="disulfide bond" evidence="14">
    <location>
        <begin position="1685"/>
        <end position="1694"/>
    </location>
</feature>
<feature type="domain" description="EGF-like" evidence="16">
    <location>
        <begin position="1734"/>
        <end position="1769"/>
    </location>
</feature>
<feature type="domain" description="EGF-like" evidence="16">
    <location>
        <begin position="577"/>
        <end position="613"/>
    </location>
</feature>
<dbReference type="GO" id="GO:0048863">
    <property type="term" value="P:stem cell differentiation"/>
    <property type="evidence" value="ECO:0007669"/>
    <property type="project" value="UniProtKB-ARBA"/>
</dbReference>
<feature type="domain" description="EGF-like" evidence="16">
    <location>
        <begin position="1849"/>
        <end position="1885"/>
    </location>
</feature>
<feature type="domain" description="EGF-like" evidence="16">
    <location>
        <begin position="1303"/>
        <end position="1339"/>
    </location>
</feature>
<keyword evidence="13" id="KW-0325">Glycoprotein</keyword>
<feature type="domain" description="EGF-like" evidence="16">
    <location>
        <begin position="615"/>
        <end position="653"/>
    </location>
</feature>
<dbReference type="Gene3D" id="2.10.25.10">
    <property type="entry name" value="Laminin"/>
    <property type="match status" value="35"/>
</dbReference>
<feature type="disulfide bond" evidence="14">
    <location>
        <begin position="1647"/>
        <end position="1656"/>
    </location>
</feature>
<feature type="disulfide bond" evidence="14">
    <location>
        <begin position="1723"/>
        <end position="1732"/>
    </location>
</feature>
<dbReference type="GO" id="GO:0030097">
    <property type="term" value="P:hemopoiesis"/>
    <property type="evidence" value="ECO:0007669"/>
    <property type="project" value="UniProtKB-ARBA"/>
</dbReference>
<feature type="disulfide bond" evidence="14">
    <location>
        <begin position="1485"/>
        <end position="1494"/>
    </location>
</feature>
<feature type="transmembrane region" description="Helical" evidence="15">
    <location>
        <begin position="3196"/>
        <end position="3222"/>
    </location>
</feature>
<evidence type="ECO:0000256" key="1">
    <source>
        <dbReference type="ARBA" id="ARBA00004251"/>
    </source>
</evidence>
<reference evidence="17" key="1">
    <citation type="submission" date="2021-02" db="EMBL/GenBank/DDBJ databases">
        <authorList>
            <person name="Nowell W R."/>
        </authorList>
    </citation>
    <scope>NUCLEOTIDE SEQUENCE</scope>
    <source>
        <strain evidence="17">Ploen Becks lab</strain>
    </source>
</reference>
<feature type="domain" description="EGF-like" evidence="16">
    <location>
        <begin position="1341"/>
        <end position="1377"/>
    </location>
</feature>
<feature type="disulfide bond" evidence="14">
    <location>
        <begin position="1057"/>
        <end position="1066"/>
    </location>
</feature>
<evidence type="ECO:0000256" key="14">
    <source>
        <dbReference type="PROSITE-ProRule" id="PRU00076"/>
    </source>
</evidence>
<evidence type="ECO:0000313" key="18">
    <source>
        <dbReference type="Proteomes" id="UP000663879"/>
    </source>
</evidence>
<evidence type="ECO:0000256" key="6">
    <source>
        <dbReference type="ARBA" id="ARBA00022692"/>
    </source>
</evidence>
<feature type="disulfide bond" evidence="14">
    <location>
        <begin position="565"/>
        <end position="574"/>
    </location>
</feature>
<feature type="domain" description="EGF-like" evidence="16">
    <location>
        <begin position="1421"/>
        <end position="1457"/>
    </location>
</feature>
<feature type="domain" description="EGF-like" evidence="16">
    <location>
        <begin position="1497"/>
        <end position="1533"/>
    </location>
</feature>
<feature type="domain" description="EGF-like" evidence="16">
    <location>
        <begin position="906"/>
        <end position="948"/>
    </location>
</feature>
<feature type="domain" description="EGF-like" evidence="16">
    <location>
        <begin position="987"/>
        <end position="1029"/>
    </location>
</feature>
<feature type="domain" description="EGF-like" evidence="16">
    <location>
        <begin position="1810"/>
        <end position="1847"/>
    </location>
</feature>
<dbReference type="FunFam" id="2.10.25.10:FF:000057">
    <property type="entry name" value="protocadherin Fat 1 isoform X2"/>
    <property type="match status" value="1"/>
</dbReference>
<dbReference type="GO" id="GO:0048646">
    <property type="term" value="P:anatomical structure formation involved in morphogenesis"/>
    <property type="evidence" value="ECO:0007669"/>
    <property type="project" value="UniProtKB-ARBA"/>
</dbReference>
<feature type="domain" description="EGF-like" evidence="16">
    <location>
        <begin position="1225"/>
        <end position="1263"/>
    </location>
</feature>
<evidence type="ECO:0000256" key="7">
    <source>
        <dbReference type="ARBA" id="ARBA00022729"/>
    </source>
</evidence>
<dbReference type="Gene3D" id="2.170.300.10">
    <property type="entry name" value="Tie2 ligand-binding domain superfamily"/>
    <property type="match status" value="1"/>
</dbReference>
<keyword evidence="8" id="KW-0677">Repeat</keyword>
<dbReference type="Pfam" id="PF07645">
    <property type="entry name" value="EGF_CA"/>
    <property type="match status" value="2"/>
</dbReference>
<keyword evidence="12 14" id="KW-1015">Disulfide bond</keyword>
<keyword evidence="3" id="KW-1003">Cell membrane</keyword>
<feature type="domain" description="EGF-like" evidence="16">
    <location>
        <begin position="459"/>
        <end position="495"/>
    </location>
</feature>
<feature type="domain" description="EGF-like" evidence="16">
    <location>
        <begin position="1459"/>
        <end position="1495"/>
    </location>
</feature>
<dbReference type="PROSITE" id="PS00010">
    <property type="entry name" value="ASX_HYDROXYL"/>
    <property type="match status" value="15"/>
</dbReference>
<keyword evidence="6 15" id="KW-0812">Transmembrane</keyword>
<feature type="domain" description="EGF-like" evidence="16">
    <location>
        <begin position="1145"/>
        <end position="1181"/>
    </location>
</feature>
<feature type="domain" description="EGF-like" evidence="16">
    <location>
        <begin position="1031"/>
        <end position="1067"/>
    </location>
</feature>
<feature type="domain" description="EGF-like" evidence="16">
    <location>
        <begin position="321"/>
        <end position="359"/>
    </location>
</feature>
<dbReference type="PROSITE" id="PS00022">
    <property type="entry name" value="EGF_1"/>
    <property type="match status" value="39"/>
</dbReference>
<feature type="domain" description="EGF-like" evidence="16">
    <location>
        <begin position="1183"/>
        <end position="1223"/>
    </location>
</feature>
<feature type="domain" description="EGF-like" evidence="16">
    <location>
        <begin position="539"/>
        <end position="575"/>
    </location>
</feature>
<feature type="domain" description="EGF-like" evidence="16">
    <location>
        <begin position="1535"/>
        <end position="1574"/>
    </location>
</feature>
<dbReference type="InterPro" id="IPR000742">
    <property type="entry name" value="EGF"/>
</dbReference>
<protein>
    <recommendedName>
        <fullName evidence="16">EGF-like domain-containing protein</fullName>
    </recommendedName>
</protein>
<feature type="disulfide bond" evidence="14">
    <location>
        <begin position="1425"/>
        <end position="1435"/>
    </location>
</feature>
<feature type="domain" description="EGF-like" evidence="16">
    <location>
        <begin position="697"/>
        <end position="735"/>
    </location>
</feature>
<feature type="disulfide bond" evidence="14">
    <location>
        <begin position="976"/>
        <end position="985"/>
    </location>
</feature>
<dbReference type="PANTHER" id="PTHR12916">
    <property type="entry name" value="CYTOCHROME C OXIDASE POLYPEPTIDE VIC-2"/>
    <property type="match status" value="1"/>
</dbReference>
<evidence type="ECO:0000256" key="13">
    <source>
        <dbReference type="ARBA" id="ARBA00023180"/>
    </source>
</evidence>
<dbReference type="FunFam" id="2.10.25.10:FF:000095">
    <property type="entry name" value="Notch, isoform B"/>
    <property type="match status" value="1"/>
</dbReference>
<evidence type="ECO:0000256" key="10">
    <source>
        <dbReference type="ARBA" id="ARBA00022989"/>
    </source>
</evidence>
<feature type="domain" description="EGF-like" evidence="16">
    <location>
        <begin position="1379"/>
        <end position="1419"/>
    </location>
</feature>
<keyword evidence="7" id="KW-0732">Signal</keyword>
<feature type="domain" description="EGF-like" evidence="16">
    <location>
        <begin position="864"/>
        <end position="904"/>
    </location>
</feature>
<feature type="disulfide bond" evidence="14">
    <location>
        <begin position="643"/>
        <end position="652"/>
    </location>
</feature>
<dbReference type="GO" id="GO:0005576">
    <property type="term" value="C:extracellular region"/>
    <property type="evidence" value="ECO:0007669"/>
    <property type="project" value="UniProtKB-SubCell"/>
</dbReference>
<feature type="disulfide bond" evidence="14">
    <location>
        <begin position="1213"/>
        <end position="1222"/>
    </location>
</feature>
<dbReference type="SUPFAM" id="SSF57196">
    <property type="entry name" value="EGF/Laminin"/>
    <property type="match status" value="25"/>
</dbReference>
<feature type="disulfide bond" evidence="14">
    <location>
        <begin position="706"/>
        <end position="723"/>
    </location>
</feature>
<feature type="disulfide bond" evidence="14">
    <location>
        <begin position="852"/>
        <end position="861"/>
    </location>
</feature>
<feature type="domain" description="EGF-like" evidence="16">
    <location>
        <begin position="1069"/>
        <end position="1105"/>
    </location>
</feature>
<feature type="disulfide bond" evidence="14">
    <location>
        <begin position="330"/>
        <end position="347"/>
    </location>
</feature>
<dbReference type="FunFam" id="2.10.25.10:FF:000066">
    <property type="entry name" value="FAT atypical cadherin 4"/>
    <property type="match status" value="4"/>
</dbReference>
<feature type="domain" description="EGF-like" evidence="16">
    <location>
        <begin position="1925"/>
        <end position="1962"/>
    </location>
</feature>
<feature type="disulfide bond" evidence="14">
    <location>
        <begin position="1133"/>
        <end position="1142"/>
    </location>
</feature>
<feature type="disulfide bond" evidence="14">
    <location>
        <begin position="1367"/>
        <end position="1376"/>
    </location>
</feature>
<comment type="subcellular location">
    <subcellularLocation>
        <location evidence="1">Cell membrane</location>
        <topology evidence="1">Single-pass type I membrane protein</topology>
    </subcellularLocation>
    <subcellularLocation>
        <location evidence="2">Secreted</location>
    </subcellularLocation>
</comment>
<feature type="domain" description="EGF-like" evidence="16">
    <location>
        <begin position="497"/>
        <end position="537"/>
    </location>
</feature>
<dbReference type="FunFam" id="2.10.25.10:FF:000391">
    <property type="entry name" value="Weary, isoform C"/>
    <property type="match status" value="1"/>
</dbReference>
<feature type="disulfide bond" evidence="14">
    <location>
        <begin position="938"/>
        <end position="947"/>
    </location>
</feature>
<feature type="disulfide bond" evidence="14">
    <location>
        <begin position="1607"/>
        <end position="1616"/>
    </location>
</feature>
<dbReference type="PROSITE" id="PS01187">
    <property type="entry name" value="EGF_CA"/>
    <property type="match status" value="4"/>
</dbReference>
<dbReference type="Gene3D" id="2.10.25.140">
    <property type="match status" value="1"/>
</dbReference>
<dbReference type="SMART" id="SM00179">
    <property type="entry name" value="EGF_CA"/>
    <property type="match status" value="37"/>
</dbReference>
<feature type="disulfide bond" evidence="14">
    <location>
        <begin position="581"/>
        <end position="591"/>
    </location>
</feature>
<dbReference type="FunFam" id="2.10.25.10:FF:000031">
    <property type="entry name" value="neurogenic locus notch homolog protein 3"/>
    <property type="match status" value="1"/>
</dbReference>
<feature type="disulfide bond" evidence="14">
    <location>
        <begin position="1447"/>
        <end position="1456"/>
    </location>
</feature>
<feature type="domain" description="EGF-like" evidence="16">
    <location>
        <begin position="824"/>
        <end position="862"/>
    </location>
</feature>
<feature type="domain" description="EGF-like" evidence="16">
    <location>
        <begin position="950"/>
        <end position="986"/>
    </location>
</feature>
<feature type="domain" description="EGF-like" evidence="16">
    <location>
        <begin position="1265"/>
        <end position="1301"/>
    </location>
</feature>
<evidence type="ECO:0000256" key="5">
    <source>
        <dbReference type="ARBA" id="ARBA00022536"/>
    </source>
</evidence>
<feature type="domain" description="EGF-like" evidence="16">
    <location>
        <begin position="775"/>
        <end position="822"/>
    </location>
</feature>
<gene>
    <name evidence="17" type="ORF">OXX778_LOCUS2688</name>
</gene>
<dbReference type="SMART" id="SM00181">
    <property type="entry name" value="EGF"/>
    <property type="match status" value="41"/>
</dbReference>
<dbReference type="CDD" id="cd00054">
    <property type="entry name" value="EGF_CA"/>
    <property type="match status" value="27"/>
</dbReference>
<keyword evidence="11 15" id="KW-0472">Membrane</keyword>
<comment type="caution">
    <text evidence="17">The sequence shown here is derived from an EMBL/GenBank/DDBJ whole genome shotgun (WGS) entry which is preliminary data.</text>
</comment>
<keyword evidence="10 15" id="KW-1133">Transmembrane helix</keyword>
<dbReference type="GO" id="GO:0023052">
    <property type="term" value="P:signaling"/>
    <property type="evidence" value="ECO:0007669"/>
    <property type="project" value="UniProtKB-ARBA"/>
</dbReference>
<feature type="disulfide bond" evidence="14">
    <location>
        <begin position="1837"/>
        <end position="1846"/>
    </location>
</feature>
<feature type="disulfide bond" evidence="14">
    <location>
        <begin position="508"/>
        <end position="525"/>
    </location>
</feature>
<feature type="disulfide bond" evidence="14">
    <location>
        <begin position="1329"/>
        <end position="1338"/>
    </location>
</feature>
<dbReference type="FunFam" id="2.10.25.10:FF:000173">
    <property type="entry name" value="Neurogenic locus notch protein 2"/>
    <property type="match status" value="1"/>
</dbReference>
<dbReference type="InterPro" id="IPR049883">
    <property type="entry name" value="NOTCH1_EGF-like"/>
</dbReference>
<dbReference type="OrthoDB" id="283575at2759"/>
<feature type="disulfide bond" evidence="14">
    <location>
        <begin position="1409"/>
        <end position="1418"/>
    </location>
</feature>
<name>A0A813MQY5_9BILA</name>
<dbReference type="InterPro" id="IPR009030">
    <property type="entry name" value="Growth_fac_rcpt_cys_sf"/>
</dbReference>
<proteinExistence type="predicted"/>
<dbReference type="FunFam" id="2.10.25.10:FF:000122">
    <property type="entry name" value="Protein crumbs homolog 2"/>
    <property type="match status" value="1"/>
</dbReference>
<feature type="domain" description="EGF-like" evidence="16">
    <location>
        <begin position="1697"/>
        <end position="1733"/>
    </location>
</feature>
<organism evidence="17 18">
    <name type="scientific">Brachionus calyciflorus</name>
    <dbReference type="NCBI Taxonomy" id="104777"/>
    <lineage>
        <taxon>Eukaryota</taxon>
        <taxon>Metazoa</taxon>
        <taxon>Spiralia</taxon>
        <taxon>Gnathifera</taxon>
        <taxon>Rotifera</taxon>
        <taxon>Eurotatoria</taxon>
        <taxon>Monogononta</taxon>
        <taxon>Pseudotrocha</taxon>
        <taxon>Ploima</taxon>
        <taxon>Brachionidae</taxon>
        <taxon>Brachionus</taxon>
    </lineage>
</organism>
<sequence length="3386" mass="379963">MIKTSTNSKFKPFTSCSIKGYFFYSVFQFWLFSISVNYVKSDVVLLIDLVNFTNPSGSLYNGQCCDSYLYLNNCSALPPRCDVGIKICIDSSDNIQNASDPNSCSYGSYLLNGLRDTNTFEFNLNPQATQPFIFTLDWIHNALPRYLIKFFAIDDSTDRRSITINERDKLIDYYVIDFNADQAIVPVNGLSNLVNWIPYTAILGRLSNNNFKTFLSVRVAIKCRTNFFTPNCKVRCVQQDSCNGGHYSCDEKTGAKICYPGFYDPQTDCVKRNFSIQLCDKSDADYCSGRGFCYDDPFLPANMSIPFCCCNRGFGGSDCSYITSCDLNICQNGGDCLIDPTTRFGFCSCRLGYTGKFCETKITCPLNFYGDDCSNKCQAVDTCEIHQECDYYGRLKCKDGWGTFPECNVRLISPSIDPECPVVGLLTPNNYPPCLNGGSCWKGRCCCSPGYTGARCDQVVDQCQSSPCLNGATCKSNQNGFNCICPPLFSGIFCQAYIDPCKNSTLQCSGAGLCVPFQNFTGFTCSCSEGYTGKFCEKQIDYCESSPCINNSTCVSVFRGYYCNCPPRFSGVNCEKQLDLCQNMPCIHGMCYNLINDYFCNCDHGWTNTKTCNDDIDECSIKPSICLNNSTCQNEQGSFRCLCPPNFTGQYCQSLVDFCSSNTCIQSQTVLCQNDYINNRFQCICKPGFNGTNCESSIDHCSSSPCIRDQFERCVNYQSTYNCVCKPGYSGRNCEIDDNECLSNPCVNNGICIDGINSFRCICPPGYTGPTCSINTNPCLLSLLTNMTICGSYGTCYPQYFPNNTLSYYCQCISGYEGQNCNRTKSICSMYSPCLNSGICVDIPPNNFTCICPSTHTGLFCENLINPCLKGVNLCNSGICVNTPIGSTNFSCICPPEYTGQFCQTLLNPCDLSKCINGQSICQPLNFENGTRSYKCVCLAGYTGQFCQIPINYCEPNPCQNNANCTNMVGYYTCECQKNFYGNNCEYLYKCSSSPCDPTGTFQCIDLVMNNSSDYRCSCRPGFTGQRCEVNINECDSNPCKNNATCMDLINAFICKCPLNFEGSYCETPYDFCKINQCAFGSTCLSTQNGYKCICQVNMTGTFCTQLIDACVSLPCHNSGSCNNLIHDYNCNCAPGYTGKNCTDLIDQCSGNKCQNNATCVNLVNKFYCNCPIGYTGFYCDTLIDFCSSSSPNQLCLNGGTCTNTPNGFKCLCINGFTGARCDSKIDLCNSTICKNNGLCRTKPDGSDFYCTCPVGFMGTFCEITINNCDSNPCLNNATCLNFPTNYACYCPFNYFGTHCENKVNFCQSSPCRNSGTCRDLLESFKCSCPPGYTGDICQIKVSPCASFPCLFGACLDRPDGNFECKCQNGYTGPTCSEQVDFCKNTNNQPACLNNGTCYNTNFSFFCVCPTQFTGSRCETIKNACESFPCVHGNCTDLPLGQYKCTCPLGFTGQNCELDINECNSQVCFNNATCINTQGSFECKCLNGYSGRYCELTIDNCFSSPCQNNGLCLNENNGFKCVCLSGFTGLFCQNQIDVCSSSPCRNNGTCQSSPLRPNFFSCACRSGYTGVFCELLVDPCTSNPCLNNGYCINRSIYTSPNNYSCVCNPGFTGANCENRIGPCQDGIRCLNGGTCLPNGLDAFKCLCPTGFTGVNCEAKDSCLSSPCLNGGTCTLLYPYGYQCICPDKFTGPTCMNVLSACSSNPCLNSGACIEKNGTFSCICTNGFTGPRCEVYTTCQPECVNGKCVRDDNGNNKCVCFPGFTGPSCNSDLIECASSPCKNGGLCSEPFLNMYLCTCPVGYNGINCEQFIRVCDSQPCLNGGSCIQSSANFYYCHCPLGFTGRNCELELNFCASNPCRNGASCTNGPNQYICNCVPGTQGINCDVDIDECKSNPCQNGICTTPFLNTYKCNCLPGYTGTNCHSWINLCSSNPCQNGGTCVQNMASKYECRCAIGFIGTNCELQVDPCSYQKCSKNFTNLNFAVYVQQPELVNFDSYKQCILNAWSFANPLISLSNINTILNLDSVKPALEFTNNLYANKVSYITYSASLRDLSQSNVKIPSRQDYARFCTGVVLSDVTIYSQYWDLLICSLPNESVNLANLREALLNVWRQKYADIHSSCNCINVDIFYNLIQENMIGSQKVTRIIYLVYSNSQIFEKGKIDQNRIPTKAELDQALLEKQLKSCDTSSIPLTFSLNLCGSIQKSKESELLNFIKQSWQSDSINGGLGSSVQIRIIKQNTEEFISENSPFEPKIATRLNYQVNVNGKLIDQFTTVSFNYDLIKTNFFKLANNLFLQCIPSYPISNGFKIVTPNRLCDSIIDRVQTSITNWYKTYANLQNSVNVEVKIVKDGIEELIDDFSNLYYSLPIYIIVDSQYVSPTDNTLNTKLNEFFKTINLKDSSLANEKFQVIDSNTIKLYRVAQAFKFYFNSKINRKNINILSDLIKQSFDKFNTDGANSKVSIKLQQDVFLNKSPNSQKSNRLIAVISNSNNEIYDSRLESANEINDNLALLINNIDYLQTENNNKLILYDSNYLKGFDVIKFSDLFIIYVKNKYNELVPSDLTKISTWLNDQWNNLFETSILIINNEIFLDNGDVIIGINYFVKNFYPECTNFNLVEKDIEKSFKNDLKKSLCDSQTEYYPIYQSVNPTKNFYSLEIIGKIDSNEPSYAQQIKNALIKSWSKEYPEFKNISLFSLTKKHDFRIGSLGTLTTRILYTILLNDKQALSYYYSQPSNDKIETELRSLGTDMTLYPEKNSISKNVLSSLYVQIYPMSPQLRYDIEFKISNFYTNLNSSINKYAKILYSEFYSGENSQNLSRLYYTFYENNQMKYQCELKTLYLPDIVSMPIDNLLNYPIRSRHIDFEYEKFSYNFTRMIQAIKNIWYLKNLNSYVSVNETRIDVRFAEFSFWTSIFKKIILRITYFLTINDVNVNDGYQNYLEPTLQDLSSQLPNVSFYFPNKLYKYFVYGNPNAISESALTSSIDAAWQEINANQQRIIPVWNPKSSQILPNLQFFDFNNKYENLSRVFYKLLFNKYADQNNLFNLIPPEATLRNKLQSNNFKLCSLPSCQPVQLFDFYSTTNYSRDQSAQLMNLISNSWAIQNARENDESYLQSLVNSFYTVVPYLSPKDNKKLIYRIFYAMGIRQNNLNLDVSDFYDPSDAIYNSTIQTVIPRGDFIQYIPTNSSALIVEPVEGLKWWMILIIVLAAILLLFLLLLCLFACCIRRRRKEKSKMSKYDSLQTNSISQNLNSSSRNLDLINIDPGVAIKTSHLGALNTSNDQVIEARHSFRNLTDNYLYETSNYEVNHDTVTRRRSLSASNAYSNMANTCNLEPNLTTTDSGNIVINKYYQDIHHHHHSTRRSISDLNEMVDVISIDVKYPYEFETRIN</sequence>
<feature type="domain" description="EGF-like" evidence="16">
    <location>
        <begin position="1576"/>
        <end position="1617"/>
    </location>
</feature>
<dbReference type="GO" id="GO:0048732">
    <property type="term" value="P:gland development"/>
    <property type="evidence" value="ECO:0007669"/>
    <property type="project" value="UniProtKB-ARBA"/>
</dbReference>
<evidence type="ECO:0000256" key="2">
    <source>
        <dbReference type="ARBA" id="ARBA00004613"/>
    </source>
</evidence>
<evidence type="ECO:0000256" key="11">
    <source>
        <dbReference type="ARBA" id="ARBA00023136"/>
    </source>
</evidence>
<dbReference type="PROSITE" id="PS01186">
    <property type="entry name" value="EGF_2"/>
    <property type="match status" value="28"/>
</dbReference>
<feature type="disulfide bond" evidence="14">
    <location>
        <begin position="1759"/>
        <end position="1768"/>
    </location>
</feature>
<feature type="disulfide bond" evidence="14">
    <location>
        <begin position="1345"/>
        <end position="1355"/>
    </location>
</feature>
<evidence type="ECO:0000256" key="15">
    <source>
        <dbReference type="SAM" id="Phobius"/>
    </source>
</evidence>
<feature type="disulfide bond" evidence="14">
    <location>
        <begin position="1913"/>
        <end position="1922"/>
    </location>
</feature>